<evidence type="ECO:0000313" key="2">
    <source>
        <dbReference type="EMBL" id="QGL51082.1"/>
    </source>
</evidence>
<dbReference type="EMBL" id="CP045309">
    <property type="protein sequence ID" value="QGL51082.1"/>
    <property type="molecule type" value="Genomic_DNA"/>
</dbReference>
<organism evidence="1 4">
    <name type="scientific">Micromonospora terminaliae</name>
    <dbReference type="NCBI Taxonomy" id="1914461"/>
    <lineage>
        <taxon>Bacteria</taxon>
        <taxon>Bacillati</taxon>
        <taxon>Actinomycetota</taxon>
        <taxon>Actinomycetes</taxon>
        <taxon>Micromonosporales</taxon>
        <taxon>Micromonosporaceae</taxon>
        <taxon>Micromonospora</taxon>
    </lineage>
</organism>
<dbReference type="RefSeq" id="WP_154230196.1">
    <property type="nucleotide sequence ID" value="NZ_CP045309.1"/>
</dbReference>
<name>A0AAJ2ZL19_9ACTN</name>
<dbReference type="Proteomes" id="UP000402241">
    <property type="component" value="Chromosome"/>
</dbReference>
<sequence>MTEQKRVVLTVTSEGLVSAETQGLIGDACLDYIAILEDLLDARTVESAYTADYSKRTVTSNQEERNVEHA</sequence>
<accession>A0AAJ2ZL19</accession>
<dbReference type="EMBL" id="JAAHBZ010000013">
    <property type="protein sequence ID" value="NES30794.1"/>
    <property type="molecule type" value="Genomic_DNA"/>
</dbReference>
<dbReference type="Proteomes" id="UP000477779">
    <property type="component" value="Unassembled WGS sequence"/>
</dbReference>
<protein>
    <submittedName>
        <fullName evidence="1">DUF2997 domain-containing protein</fullName>
    </submittedName>
</protein>
<proteinExistence type="predicted"/>
<keyword evidence="3" id="KW-1185">Reference proteome</keyword>
<dbReference type="InterPro" id="IPR021375">
    <property type="entry name" value="DUF2997"/>
</dbReference>
<reference evidence="1 4" key="2">
    <citation type="submission" date="2020-02" db="EMBL/GenBank/DDBJ databases">
        <title>WGS of Micromonospora spp. isolated from hot spring.</title>
        <authorList>
            <person name="Thawai C."/>
        </authorList>
    </citation>
    <scope>NUCLEOTIDE SEQUENCE [LARGE SCALE GENOMIC DNA]</scope>
    <source>
        <strain evidence="1 4">TMS7</strain>
    </source>
</reference>
<gene>
    <name evidence="1" type="ORF">G3561_24975</name>
    <name evidence="2" type="ORF">GCE86_31025</name>
</gene>
<evidence type="ECO:0000313" key="4">
    <source>
        <dbReference type="Proteomes" id="UP000477779"/>
    </source>
</evidence>
<dbReference type="AlphaFoldDB" id="A0AAJ2ZL19"/>
<reference evidence="2 3" key="1">
    <citation type="submission" date="2019-10" db="EMBL/GenBank/DDBJ databases">
        <title>Genome Sequence of Micromonospora terminaliae DSM 101760.</title>
        <authorList>
            <person name="Guo L."/>
        </authorList>
    </citation>
    <scope>NUCLEOTIDE SEQUENCE [LARGE SCALE GENOMIC DNA]</scope>
    <source>
        <strain evidence="2 3">DSM 101760</strain>
    </source>
</reference>
<evidence type="ECO:0000313" key="1">
    <source>
        <dbReference type="EMBL" id="NES30794.1"/>
    </source>
</evidence>
<dbReference type="Pfam" id="PF11211">
    <property type="entry name" value="DUF2997"/>
    <property type="match status" value="1"/>
</dbReference>
<evidence type="ECO:0000313" key="3">
    <source>
        <dbReference type="Proteomes" id="UP000402241"/>
    </source>
</evidence>